<accession>A0A7J6XMF5</accession>
<dbReference type="InterPro" id="IPR055239">
    <property type="entry name" value="TS_C"/>
</dbReference>
<gene>
    <name evidence="2" type="ORF">ECC02_011944</name>
</gene>
<dbReference type="Gene3D" id="2.60.120.200">
    <property type="match status" value="1"/>
</dbReference>
<evidence type="ECO:0000259" key="1">
    <source>
        <dbReference type="Pfam" id="PF22925"/>
    </source>
</evidence>
<dbReference type="VEuPathDB" id="TriTrypDB:ECC02_011944"/>
<feature type="domain" description="Trans-sialidase C-terminal" evidence="1">
    <location>
        <begin position="8"/>
        <end position="166"/>
    </location>
</feature>
<protein>
    <recommendedName>
        <fullName evidence="1">Trans-sialidase C-terminal domain-containing protein</fullName>
    </recommendedName>
</protein>
<dbReference type="Proteomes" id="UP000583944">
    <property type="component" value="Unassembled WGS sequence"/>
</dbReference>
<dbReference type="AlphaFoldDB" id="A0A7J6XMF5"/>
<dbReference type="SUPFAM" id="SSF49899">
    <property type="entry name" value="Concanavalin A-like lectins/glucanases"/>
    <property type="match status" value="1"/>
</dbReference>
<organism evidence="2 3">
    <name type="scientific">Trypanosoma cruzi</name>
    <dbReference type="NCBI Taxonomy" id="5693"/>
    <lineage>
        <taxon>Eukaryota</taxon>
        <taxon>Discoba</taxon>
        <taxon>Euglenozoa</taxon>
        <taxon>Kinetoplastea</taxon>
        <taxon>Metakinetoplastina</taxon>
        <taxon>Trypanosomatida</taxon>
        <taxon>Trypanosomatidae</taxon>
        <taxon>Trypanosoma</taxon>
        <taxon>Schizotrypanum</taxon>
    </lineage>
</organism>
<reference evidence="2 3" key="1">
    <citation type="journal article" date="2019" name="Genome Biol. Evol.">
        <title>Nanopore Sequencing Significantly Improves Genome Assembly of the Protozoan Parasite Trypanosoma cruzi.</title>
        <authorList>
            <person name="Diaz-Viraque F."/>
            <person name="Pita S."/>
            <person name="Greif G."/>
            <person name="de Souza R.C.M."/>
            <person name="Iraola G."/>
            <person name="Robello C."/>
        </authorList>
    </citation>
    <scope>NUCLEOTIDE SEQUENCE [LARGE SCALE GENOMIC DNA]</scope>
    <source>
        <strain evidence="2 3">Berenice</strain>
    </source>
</reference>
<evidence type="ECO:0000313" key="2">
    <source>
        <dbReference type="EMBL" id="KAF5215376.1"/>
    </source>
</evidence>
<evidence type="ECO:0000313" key="3">
    <source>
        <dbReference type="Proteomes" id="UP000583944"/>
    </source>
</evidence>
<dbReference type="InterPro" id="IPR013320">
    <property type="entry name" value="ConA-like_dom_sf"/>
</dbReference>
<dbReference type="Pfam" id="PF22925">
    <property type="entry name" value="TS_C"/>
    <property type="match status" value="1"/>
</dbReference>
<proteinExistence type="predicted"/>
<comment type="caution">
    <text evidence="2">The sequence shown here is derived from an EMBL/GenBank/DDBJ whole genome shotgun (WGS) entry which is preliminary data.</text>
</comment>
<name>A0A7J6XMF5_TRYCR</name>
<dbReference type="EMBL" id="JABDHM010000328">
    <property type="protein sequence ID" value="KAF5215376.1"/>
    <property type="molecule type" value="Genomic_DNA"/>
</dbReference>
<sequence>MCIRPILTDGLVGYLSGLSTGSEWMDEYLCVNATVHGTVRGFSNGVTFEGPGAGAGWPVARSGQNQPYHFVHKRFITLVVMAVIHDEPKKRTPIPLIRVVMDDKDKTVLFGVFCTHDGRWMTVIHSGGRQILSTGWDPGKPCQVMLRHDTGNWDLYINAREAYFGTYKGLFSKQTVFHTSNSTGRVGKLENPAICHSSTPVCITEDSIPSI</sequence>